<feature type="compositionally biased region" description="Polar residues" evidence="1">
    <location>
        <begin position="98"/>
        <end position="112"/>
    </location>
</feature>
<dbReference type="EMBL" id="CAUWAG010000006">
    <property type="protein sequence ID" value="CAJ2503995.1"/>
    <property type="molecule type" value="Genomic_DNA"/>
</dbReference>
<reference evidence="2" key="1">
    <citation type="submission" date="2023-10" db="EMBL/GenBank/DDBJ databases">
        <authorList>
            <person name="Hackl T."/>
        </authorList>
    </citation>
    <scope>NUCLEOTIDE SEQUENCE</scope>
</reference>
<keyword evidence="3" id="KW-1185">Reference proteome</keyword>
<comment type="caution">
    <text evidence="2">The sequence shown here is derived from an EMBL/GenBank/DDBJ whole genome shotgun (WGS) entry which is preliminary data.</text>
</comment>
<gene>
    <name evidence="2" type="ORF">KHLLAP_LOCUS4463</name>
</gene>
<evidence type="ECO:0000256" key="1">
    <source>
        <dbReference type="SAM" id="MobiDB-lite"/>
    </source>
</evidence>
<accession>A0AAI8VFK6</accession>
<dbReference type="Proteomes" id="UP001295740">
    <property type="component" value="Unassembled WGS sequence"/>
</dbReference>
<feature type="compositionally biased region" description="Basic and acidic residues" evidence="1">
    <location>
        <begin position="1"/>
        <end position="13"/>
    </location>
</feature>
<organism evidence="2 3">
    <name type="scientific">Anthostomella pinea</name>
    <dbReference type="NCBI Taxonomy" id="933095"/>
    <lineage>
        <taxon>Eukaryota</taxon>
        <taxon>Fungi</taxon>
        <taxon>Dikarya</taxon>
        <taxon>Ascomycota</taxon>
        <taxon>Pezizomycotina</taxon>
        <taxon>Sordariomycetes</taxon>
        <taxon>Xylariomycetidae</taxon>
        <taxon>Xylariales</taxon>
        <taxon>Xylariaceae</taxon>
        <taxon>Anthostomella</taxon>
    </lineage>
</organism>
<feature type="region of interest" description="Disordered" evidence="1">
    <location>
        <begin position="125"/>
        <end position="144"/>
    </location>
</feature>
<name>A0AAI8VFK6_9PEZI</name>
<proteinExistence type="predicted"/>
<sequence>MSSPRRELKPERAKQRRHAGFQSCAAAGRTTAMIELDRKVREHYANYINGVGVQPDLDTVVAEAVRAALNVIPPTNQQGEAEEEHNDNGNDNDNDENPSSSTPAAGTGNSTAVDMGAGIVLAASTKDAAQTGDNFEEFSTLLRG</sequence>
<feature type="region of interest" description="Disordered" evidence="1">
    <location>
        <begin position="1"/>
        <end position="24"/>
    </location>
</feature>
<dbReference type="AlphaFoldDB" id="A0AAI8VFK6"/>
<evidence type="ECO:0000313" key="2">
    <source>
        <dbReference type="EMBL" id="CAJ2503995.1"/>
    </source>
</evidence>
<feature type="region of interest" description="Disordered" evidence="1">
    <location>
        <begin position="71"/>
        <end position="112"/>
    </location>
</feature>
<evidence type="ECO:0000313" key="3">
    <source>
        <dbReference type="Proteomes" id="UP001295740"/>
    </source>
</evidence>
<feature type="compositionally biased region" description="Acidic residues" evidence="1">
    <location>
        <begin position="80"/>
        <end position="96"/>
    </location>
</feature>
<protein>
    <submittedName>
        <fullName evidence="2">Uu.00g113890.m01.CDS01</fullName>
    </submittedName>
</protein>